<keyword evidence="3" id="KW-1185">Reference proteome</keyword>
<gene>
    <name evidence="2" type="ORF">DY000_02060760</name>
</gene>
<reference evidence="2 3" key="1">
    <citation type="journal article" date="2020" name="BMC Genomics">
        <title>Intraspecific diversification of the crop wild relative Brassica cretica Lam. using demographic model selection.</title>
        <authorList>
            <person name="Kioukis A."/>
            <person name="Michalopoulou V.A."/>
            <person name="Briers L."/>
            <person name="Pirintsos S."/>
            <person name="Studholme D.J."/>
            <person name="Pavlidis P."/>
            <person name="Sarris P.F."/>
        </authorList>
    </citation>
    <scope>NUCLEOTIDE SEQUENCE [LARGE SCALE GENOMIC DNA]</scope>
    <source>
        <strain evidence="3">cv. PFS-1207/04</strain>
    </source>
</reference>
<feature type="region of interest" description="Disordered" evidence="1">
    <location>
        <begin position="124"/>
        <end position="152"/>
    </location>
</feature>
<comment type="caution">
    <text evidence="2">The sequence shown here is derived from an EMBL/GenBank/DDBJ whole genome shotgun (WGS) entry which is preliminary data.</text>
</comment>
<feature type="region of interest" description="Disordered" evidence="1">
    <location>
        <begin position="90"/>
        <end position="109"/>
    </location>
</feature>
<feature type="compositionally biased region" description="Basic residues" evidence="1">
    <location>
        <begin position="134"/>
        <end position="150"/>
    </location>
</feature>
<accession>A0ABQ7AQH8</accession>
<evidence type="ECO:0000313" key="3">
    <source>
        <dbReference type="Proteomes" id="UP000266723"/>
    </source>
</evidence>
<organism evidence="2 3">
    <name type="scientific">Brassica cretica</name>
    <name type="common">Mustard</name>
    <dbReference type="NCBI Taxonomy" id="69181"/>
    <lineage>
        <taxon>Eukaryota</taxon>
        <taxon>Viridiplantae</taxon>
        <taxon>Streptophyta</taxon>
        <taxon>Embryophyta</taxon>
        <taxon>Tracheophyta</taxon>
        <taxon>Spermatophyta</taxon>
        <taxon>Magnoliopsida</taxon>
        <taxon>eudicotyledons</taxon>
        <taxon>Gunneridae</taxon>
        <taxon>Pentapetalae</taxon>
        <taxon>rosids</taxon>
        <taxon>malvids</taxon>
        <taxon>Brassicales</taxon>
        <taxon>Brassicaceae</taxon>
        <taxon>Brassiceae</taxon>
        <taxon>Brassica</taxon>
    </lineage>
</organism>
<protein>
    <submittedName>
        <fullName evidence="2">Uncharacterized protein</fullName>
    </submittedName>
</protein>
<dbReference type="EMBL" id="QGKV02001556">
    <property type="protein sequence ID" value="KAF3516259.1"/>
    <property type="molecule type" value="Genomic_DNA"/>
</dbReference>
<evidence type="ECO:0000313" key="2">
    <source>
        <dbReference type="EMBL" id="KAF3516259.1"/>
    </source>
</evidence>
<name>A0ABQ7AQH8_BRACR</name>
<sequence>MRRYLRTDTGEDQALKIDKVIRSVKEVEKDPVVQKIALRLEAPPVFTPGLNKDKGLVFDYGEKMAKNDQHLDSFKPEKLMASAFKAQRASSWQDDYGPGGSESSASGGKGYFSEYPSVFKSGLYSSGSSGIQKRAPKTRRRPSKAVRKARKDILSAEELKKLDLHREGKQAEGHQPY</sequence>
<evidence type="ECO:0000256" key="1">
    <source>
        <dbReference type="SAM" id="MobiDB-lite"/>
    </source>
</evidence>
<dbReference type="Proteomes" id="UP000266723">
    <property type="component" value="Unassembled WGS sequence"/>
</dbReference>
<proteinExistence type="predicted"/>